<evidence type="ECO:0000313" key="1">
    <source>
        <dbReference type="EMBL" id="GHH55222.1"/>
    </source>
</evidence>
<reference evidence="2" key="1">
    <citation type="journal article" date="2019" name="Int. J. Syst. Evol. Microbiol.">
        <title>The Global Catalogue of Microorganisms (GCM) 10K type strain sequencing project: providing services to taxonomists for standard genome sequencing and annotation.</title>
        <authorList>
            <consortium name="The Broad Institute Genomics Platform"/>
            <consortium name="The Broad Institute Genome Sequencing Center for Infectious Disease"/>
            <person name="Wu L."/>
            <person name="Ma J."/>
        </authorList>
    </citation>
    <scope>NUCLEOTIDE SEQUENCE [LARGE SCALE GENOMIC DNA]</scope>
    <source>
        <strain evidence="2">CGMCC 4.7367</strain>
    </source>
</reference>
<organism evidence="1 2">
    <name type="scientific">Lentzea cavernae</name>
    <dbReference type="NCBI Taxonomy" id="2020703"/>
    <lineage>
        <taxon>Bacteria</taxon>
        <taxon>Bacillati</taxon>
        <taxon>Actinomycetota</taxon>
        <taxon>Actinomycetes</taxon>
        <taxon>Pseudonocardiales</taxon>
        <taxon>Pseudonocardiaceae</taxon>
        <taxon>Lentzea</taxon>
    </lineage>
</organism>
<evidence type="ECO:0008006" key="3">
    <source>
        <dbReference type="Google" id="ProtNLM"/>
    </source>
</evidence>
<keyword evidence="2" id="KW-1185">Reference proteome</keyword>
<evidence type="ECO:0000313" key="2">
    <source>
        <dbReference type="Proteomes" id="UP000605568"/>
    </source>
</evidence>
<gene>
    <name evidence="1" type="ORF">GCM10017774_71450</name>
</gene>
<dbReference type="RefSeq" id="WP_191303760.1">
    <property type="nucleotide sequence ID" value="NZ_BNAR01000014.1"/>
</dbReference>
<dbReference type="Proteomes" id="UP000605568">
    <property type="component" value="Unassembled WGS sequence"/>
</dbReference>
<accession>A0ABQ3MPE8</accession>
<comment type="caution">
    <text evidence="1">The sequence shown here is derived from an EMBL/GenBank/DDBJ whole genome shotgun (WGS) entry which is preliminary data.</text>
</comment>
<protein>
    <recommendedName>
        <fullName evidence="3">Acetyltransferase (GNAT) family protein</fullName>
    </recommendedName>
</protein>
<sequence>MTGAGERLGDGAALVATAVEHARVAGCEWLHVDFDDHLTGFYFESCGSTPTKADLISL</sequence>
<name>A0ABQ3MPE8_9PSEU</name>
<proteinExistence type="predicted"/>
<dbReference type="EMBL" id="BNAR01000014">
    <property type="protein sequence ID" value="GHH55222.1"/>
    <property type="molecule type" value="Genomic_DNA"/>
</dbReference>